<evidence type="ECO:0000256" key="1">
    <source>
        <dbReference type="SAM" id="MobiDB-lite"/>
    </source>
</evidence>
<name>A0A1Q2M9Q9_9GAMM</name>
<accession>A0A1Q2M9Q9</accession>
<evidence type="ECO:0000313" key="2">
    <source>
        <dbReference type="EMBL" id="AQQ69017.1"/>
    </source>
</evidence>
<dbReference type="OrthoDB" id="5724405at2"/>
<feature type="region of interest" description="Disordered" evidence="1">
    <location>
        <begin position="1"/>
        <end position="43"/>
    </location>
</feature>
<evidence type="ECO:0000313" key="3">
    <source>
        <dbReference type="Proteomes" id="UP000188219"/>
    </source>
</evidence>
<feature type="compositionally biased region" description="Polar residues" evidence="1">
    <location>
        <begin position="29"/>
        <end position="43"/>
    </location>
</feature>
<evidence type="ECO:0008006" key="4">
    <source>
        <dbReference type="Google" id="ProtNLM"/>
    </source>
</evidence>
<organism evidence="2 3">
    <name type="scientific">Microbulbifer agarilyticus</name>
    <dbReference type="NCBI Taxonomy" id="260552"/>
    <lineage>
        <taxon>Bacteria</taxon>
        <taxon>Pseudomonadati</taxon>
        <taxon>Pseudomonadota</taxon>
        <taxon>Gammaproteobacteria</taxon>
        <taxon>Cellvibrionales</taxon>
        <taxon>Microbulbiferaceae</taxon>
        <taxon>Microbulbifer</taxon>
    </lineage>
</organism>
<feature type="compositionally biased region" description="Polar residues" evidence="1">
    <location>
        <begin position="459"/>
        <end position="474"/>
    </location>
</feature>
<reference evidence="2" key="1">
    <citation type="submission" date="2017-02" db="EMBL/GenBank/DDBJ databases">
        <title>Genome of Microbulbifer agarilyticus GP101.</title>
        <authorList>
            <person name="Jung J."/>
            <person name="Bae S.S."/>
            <person name="Baek K."/>
        </authorList>
    </citation>
    <scope>NUCLEOTIDE SEQUENCE [LARGE SCALE GENOMIC DNA]</scope>
    <source>
        <strain evidence="2">GP101</strain>
    </source>
</reference>
<dbReference type="Proteomes" id="UP000188219">
    <property type="component" value="Chromosome"/>
</dbReference>
<protein>
    <recommendedName>
        <fullName evidence="4">GTPase</fullName>
    </recommendedName>
</protein>
<feature type="region of interest" description="Disordered" evidence="1">
    <location>
        <begin position="441"/>
        <end position="476"/>
    </location>
</feature>
<keyword evidence="3" id="KW-1185">Reference proteome</keyword>
<dbReference type="STRING" id="260552.Mag101_16305"/>
<sequence length="602" mass="66376">MQDAADTEVGQDVRRGNNTAHNAHADFPSPQTTSAGPSTSPLRDLSQLTCGCRNHRQLKQWLRDFLSHNPLDEKAQRNAGALRSLLAEIARWDAPVRLRLASLEVLRPAIVQHCGTLALAPLANFSHAQGGQNQRQRREQLTAVILYQHLAQAYASVSAQLLEQTHTLFFRRRLARALHRGCDSYRRLIQICNLAYQAPPKGSWSRLQQLVQTAREHGLEQRRVVDPLATGAADVPLLATRRLNRWEKLTQPYLQTALFASANPLQLTLDEQLQLWLCCGHWAGKAALLERADKSAQTLLCSLNLDQPPIPAVRLRRSAVDLKHFSSPLGWPVYLTGPLRLLQKRLRRPGALSVDMLERVQAIWAGAKSRGEQRTPAEMRCQVTIGISAIAYHLKRDGDEGPELAASFNARNSADLVMEVDSIDFNTGHALKDYEVARPLPTAPSVSHRSSEGARTAQKRYSPTPATLLNTSDNGAGLRLPADVQGRLHSGNLIALKVGEQWEVGLVRWQFGLPDQCRVGLELLGGHTSSVRVRRHTKDGRRTDAMAGLLNGVAGQPPELLLPTPLFQQGDTIDIVAAGQSHTVTLRQQSLNTGSIAIFAFS</sequence>
<proteinExistence type="predicted"/>
<gene>
    <name evidence="2" type="ORF">Mag101_16305</name>
</gene>
<dbReference type="AlphaFoldDB" id="A0A1Q2M9Q9"/>
<dbReference type="KEGG" id="maga:Mag101_16305"/>
<dbReference type="EMBL" id="CP019650">
    <property type="protein sequence ID" value="AQQ69017.1"/>
    <property type="molecule type" value="Genomic_DNA"/>
</dbReference>
<dbReference type="RefSeq" id="WP_077407429.1">
    <property type="nucleotide sequence ID" value="NZ_CP019650.1"/>
</dbReference>